<accession>A0A1Q9ETI8</accession>
<reference evidence="2 3" key="1">
    <citation type="submission" date="2016-02" db="EMBL/GenBank/DDBJ databases">
        <title>Genome analysis of coral dinoflagellate symbionts highlights evolutionary adaptations to a symbiotic lifestyle.</title>
        <authorList>
            <person name="Aranda M."/>
            <person name="Li Y."/>
            <person name="Liew Y.J."/>
            <person name="Baumgarten S."/>
            <person name="Simakov O."/>
            <person name="Wilson M."/>
            <person name="Piel J."/>
            <person name="Ashoor H."/>
            <person name="Bougouffa S."/>
            <person name="Bajic V.B."/>
            <person name="Ryu T."/>
            <person name="Ravasi T."/>
            <person name="Bayer T."/>
            <person name="Micklem G."/>
            <person name="Kim H."/>
            <person name="Bhak J."/>
            <person name="Lajeunesse T.C."/>
            <person name="Voolstra C.R."/>
        </authorList>
    </citation>
    <scope>NUCLEOTIDE SEQUENCE [LARGE SCALE GENOMIC DNA]</scope>
    <source>
        <strain evidence="2 3">CCMP2467</strain>
    </source>
</reference>
<gene>
    <name evidence="2" type="ORF">AK812_SmicGene5480</name>
</gene>
<organism evidence="2 3">
    <name type="scientific">Symbiodinium microadriaticum</name>
    <name type="common">Dinoflagellate</name>
    <name type="synonym">Zooxanthella microadriatica</name>
    <dbReference type="NCBI Taxonomy" id="2951"/>
    <lineage>
        <taxon>Eukaryota</taxon>
        <taxon>Sar</taxon>
        <taxon>Alveolata</taxon>
        <taxon>Dinophyceae</taxon>
        <taxon>Suessiales</taxon>
        <taxon>Symbiodiniaceae</taxon>
        <taxon>Symbiodinium</taxon>
    </lineage>
</organism>
<proteinExistence type="predicted"/>
<evidence type="ECO:0000313" key="3">
    <source>
        <dbReference type="Proteomes" id="UP000186817"/>
    </source>
</evidence>
<protein>
    <submittedName>
        <fullName evidence="2">Uncharacterized protein</fullName>
    </submittedName>
</protein>
<dbReference type="EMBL" id="LSRX01000072">
    <property type="protein sequence ID" value="OLQ10752.1"/>
    <property type="molecule type" value="Genomic_DNA"/>
</dbReference>
<sequence length="310" mass="34123">MALCMTDKYCAHWIVPSMLTTEKLVRFARRWRGHNLGSLVLEWCGVESSSKAANPGPTAPRYSMATEPASSPLQIVVLQLMFYVVVVVPAPDNESPPFLAIRPENLCQPENVFIAFQCFKTSAPPLEHLAEELQLQQRCLQEEARAKRYRKGMGMGSMGIKIGVAGQGLGRDRQKTEQLADRTKATGHRDSPPGGRPRMYHIEIGSLHFLPLYITSSGDGPDATLDPNRRRLLSILTAEAGYIEEKKLLRSVLPVNQASVGATLHLGSPTPEVKVSMQALRSATFSESDRGYEDANVSKLAAKMCQRSSC</sequence>
<feature type="compositionally biased region" description="Basic and acidic residues" evidence="1">
    <location>
        <begin position="170"/>
        <end position="191"/>
    </location>
</feature>
<dbReference type="Proteomes" id="UP000186817">
    <property type="component" value="Unassembled WGS sequence"/>
</dbReference>
<keyword evidence="3" id="KW-1185">Reference proteome</keyword>
<evidence type="ECO:0000256" key="1">
    <source>
        <dbReference type="SAM" id="MobiDB-lite"/>
    </source>
</evidence>
<comment type="caution">
    <text evidence="2">The sequence shown here is derived from an EMBL/GenBank/DDBJ whole genome shotgun (WGS) entry which is preliminary data.</text>
</comment>
<evidence type="ECO:0000313" key="2">
    <source>
        <dbReference type="EMBL" id="OLQ10752.1"/>
    </source>
</evidence>
<dbReference type="AlphaFoldDB" id="A0A1Q9ETI8"/>
<feature type="region of interest" description="Disordered" evidence="1">
    <location>
        <begin position="168"/>
        <end position="196"/>
    </location>
</feature>
<name>A0A1Q9ETI8_SYMMI</name>